<dbReference type="STRING" id="683228.GA0070617_3382"/>
<evidence type="ECO:0000313" key="7">
    <source>
        <dbReference type="EMBL" id="SCL56916.1"/>
    </source>
</evidence>
<comment type="subcellular location">
    <subcellularLocation>
        <location evidence="1">Membrane</location>
        <topology evidence="1">Single-pass membrane protein</topology>
    </subcellularLocation>
</comment>
<organism evidence="7 8">
    <name type="scientific">Micromonospora yangpuensis</name>
    <dbReference type="NCBI Taxonomy" id="683228"/>
    <lineage>
        <taxon>Bacteria</taxon>
        <taxon>Bacillati</taxon>
        <taxon>Actinomycetota</taxon>
        <taxon>Actinomycetes</taxon>
        <taxon>Micromonosporales</taxon>
        <taxon>Micromonosporaceae</taxon>
        <taxon>Micromonospora</taxon>
    </lineage>
</organism>
<protein>
    <recommendedName>
        <fullName evidence="9">Neutral zinc metallopeptidase</fullName>
    </recommendedName>
</protein>
<dbReference type="GO" id="GO:0016020">
    <property type="term" value="C:membrane"/>
    <property type="evidence" value="ECO:0007669"/>
    <property type="project" value="UniProtKB-SubCell"/>
</dbReference>
<name>A0A1C6USG4_9ACTN</name>
<keyword evidence="8" id="KW-1185">Reference proteome</keyword>
<evidence type="ECO:0000256" key="3">
    <source>
        <dbReference type="ARBA" id="ARBA00022989"/>
    </source>
</evidence>
<keyword evidence="6" id="KW-0732">Signal</keyword>
<dbReference type="Pfam" id="PF04228">
    <property type="entry name" value="Zn_peptidase"/>
    <property type="match status" value="1"/>
</dbReference>
<dbReference type="Proteomes" id="UP000198937">
    <property type="component" value="Unassembled WGS sequence"/>
</dbReference>
<reference evidence="7 8" key="1">
    <citation type="submission" date="2016-06" db="EMBL/GenBank/DDBJ databases">
        <authorList>
            <person name="Kjaerup R.B."/>
            <person name="Dalgaard T.S."/>
            <person name="Juul-Madsen H.R."/>
        </authorList>
    </citation>
    <scope>NUCLEOTIDE SEQUENCE [LARGE SCALE GENOMIC DNA]</scope>
    <source>
        <strain evidence="7 8">DSM 45577</strain>
    </source>
</reference>
<dbReference type="InterPro" id="IPR007343">
    <property type="entry name" value="Uncharacterised_pept_Zn_put"/>
</dbReference>
<feature type="signal peptide" evidence="6">
    <location>
        <begin position="1"/>
        <end position="28"/>
    </location>
</feature>
<keyword evidence="4" id="KW-0472">Membrane</keyword>
<feature type="compositionally biased region" description="Low complexity" evidence="5">
    <location>
        <begin position="28"/>
        <end position="61"/>
    </location>
</feature>
<dbReference type="RefSeq" id="WP_229688338.1">
    <property type="nucleotide sequence ID" value="NZ_BMMJ01000005.1"/>
</dbReference>
<proteinExistence type="predicted"/>
<evidence type="ECO:0008006" key="9">
    <source>
        <dbReference type="Google" id="ProtNLM"/>
    </source>
</evidence>
<evidence type="ECO:0000256" key="6">
    <source>
        <dbReference type="SAM" id="SignalP"/>
    </source>
</evidence>
<feature type="chain" id="PRO_5038806695" description="Neutral zinc metallopeptidase" evidence="6">
    <location>
        <begin position="29"/>
        <end position="259"/>
    </location>
</feature>
<feature type="region of interest" description="Disordered" evidence="5">
    <location>
        <begin position="28"/>
        <end position="75"/>
    </location>
</feature>
<keyword evidence="3" id="KW-1133">Transmembrane helix</keyword>
<sequence>MTASVRPRRRGSLVGLVAALIAAGCVVGEVPGDDGAAPPRAPQQSQEQQPPRSQAQQDRSPGAQTTRADGTDTPEEFQQDIADAQRLAERYWSRQFQASGQRFQPVRRVLTYQRDGEVTCGGQAVPANNAVYCSVGDFIAYDINWSFSAFRQVGDAFVFYLLGHEYAHGVQIRLGIRYEFTIQQELQADCMAGAYLGDSVRDRVLTLDDGDLEEFRDGLLAVGDSPDQPWFAEGAHGTPEQRVDAFFRGYQRSLAACDL</sequence>
<evidence type="ECO:0000256" key="4">
    <source>
        <dbReference type="ARBA" id="ARBA00023136"/>
    </source>
</evidence>
<dbReference type="PROSITE" id="PS51257">
    <property type="entry name" value="PROKAR_LIPOPROTEIN"/>
    <property type="match status" value="1"/>
</dbReference>
<keyword evidence="2" id="KW-0812">Transmembrane</keyword>
<evidence type="ECO:0000256" key="5">
    <source>
        <dbReference type="SAM" id="MobiDB-lite"/>
    </source>
</evidence>
<dbReference type="EMBL" id="FMIA01000002">
    <property type="protein sequence ID" value="SCL56916.1"/>
    <property type="molecule type" value="Genomic_DNA"/>
</dbReference>
<dbReference type="PANTHER" id="PTHR30168:SF0">
    <property type="entry name" value="INNER MEMBRANE PROTEIN"/>
    <property type="match status" value="1"/>
</dbReference>
<evidence type="ECO:0000256" key="1">
    <source>
        <dbReference type="ARBA" id="ARBA00004167"/>
    </source>
</evidence>
<accession>A0A1C6USG4</accession>
<evidence type="ECO:0000313" key="8">
    <source>
        <dbReference type="Proteomes" id="UP000198937"/>
    </source>
</evidence>
<dbReference type="PANTHER" id="PTHR30168">
    <property type="entry name" value="PUTATIVE MEMBRANE PROTEIN YPFJ"/>
    <property type="match status" value="1"/>
</dbReference>
<dbReference type="AlphaFoldDB" id="A0A1C6USG4"/>
<evidence type="ECO:0000256" key="2">
    <source>
        <dbReference type="ARBA" id="ARBA00022692"/>
    </source>
</evidence>
<gene>
    <name evidence="7" type="ORF">GA0070617_3382</name>
</gene>